<dbReference type="OrthoDB" id="412781at2759"/>
<feature type="region of interest" description="Disordered" evidence="1">
    <location>
        <begin position="676"/>
        <end position="846"/>
    </location>
</feature>
<gene>
    <name evidence="3" type="ORF">Fcan01_03080</name>
</gene>
<dbReference type="OMA" id="DRIVECT"/>
<evidence type="ECO:0000256" key="1">
    <source>
        <dbReference type="SAM" id="MobiDB-lite"/>
    </source>
</evidence>
<reference evidence="3 4" key="1">
    <citation type="submission" date="2015-12" db="EMBL/GenBank/DDBJ databases">
        <title>The genome of Folsomia candida.</title>
        <authorList>
            <person name="Faddeeva A."/>
            <person name="Derks M.F."/>
            <person name="Anvar Y."/>
            <person name="Smit S."/>
            <person name="Van Straalen N."/>
            <person name="Roelofs D."/>
        </authorList>
    </citation>
    <scope>NUCLEOTIDE SEQUENCE [LARGE SCALE GENOMIC DNA]</scope>
    <source>
        <strain evidence="3 4">VU population</strain>
        <tissue evidence="3">Whole body</tissue>
    </source>
</reference>
<dbReference type="Gene3D" id="2.40.50.140">
    <property type="entry name" value="Nucleic acid-binding proteins"/>
    <property type="match status" value="4"/>
</dbReference>
<dbReference type="STRING" id="158441.A0A226EWA5"/>
<evidence type="ECO:0000313" key="3">
    <source>
        <dbReference type="EMBL" id="OXA61883.1"/>
    </source>
</evidence>
<feature type="domain" description="S1 motif" evidence="2">
    <location>
        <begin position="441"/>
        <end position="511"/>
    </location>
</feature>
<keyword evidence="4" id="KW-1185">Reference proteome</keyword>
<evidence type="ECO:0000313" key="4">
    <source>
        <dbReference type="Proteomes" id="UP000198287"/>
    </source>
</evidence>
<dbReference type="GO" id="GO:0003723">
    <property type="term" value="F:RNA binding"/>
    <property type="evidence" value="ECO:0007669"/>
    <property type="project" value="TreeGrafter"/>
</dbReference>
<accession>A0A226EWA5</accession>
<feature type="domain" description="S1 motif" evidence="2">
    <location>
        <begin position="531"/>
        <end position="605"/>
    </location>
</feature>
<feature type="domain" description="S1 motif" evidence="2">
    <location>
        <begin position="173"/>
        <end position="242"/>
    </location>
</feature>
<dbReference type="Proteomes" id="UP000198287">
    <property type="component" value="Unassembled WGS sequence"/>
</dbReference>
<dbReference type="SUPFAM" id="SSF50249">
    <property type="entry name" value="Nucleic acid-binding proteins"/>
    <property type="match status" value="4"/>
</dbReference>
<feature type="region of interest" description="Disordered" evidence="1">
    <location>
        <begin position="1"/>
        <end position="37"/>
    </location>
</feature>
<comment type="caution">
    <text evidence="3">The sequence shown here is derived from an EMBL/GenBank/DDBJ whole genome shotgun (WGS) entry which is preliminary data.</text>
</comment>
<dbReference type="InterPro" id="IPR012340">
    <property type="entry name" value="NA-bd_OB-fold"/>
</dbReference>
<dbReference type="SUPFAM" id="SSF48452">
    <property type="entry name" value="TPR-like"/>
    <property type="match status" value="1"/>
</dbReference>
<proteinExistence type="predicted"/>
<dbReference type="PANTHER" id="PTHR23270:SF10">
    <property type="entry name" value="PROTEIN RRP5 HOMOLOG"/>
    <property type="match status" value="1"/>
</dbReference>
<dbReference type="Gene3D" id="1.25.40.10">
    <property type="entry name" value="Tetratricopeptide repeat domain"/>
    <property type="match status" value="1"/>
</dbReference>
<feature type="compositionally biased region" description="Basic and acidic residues" evidence="1">
    <location>
        <begin position="816"/>
        <end position="846"/>
    </location>
</feature>
<dbReference type="GO" id="GO:0032040">
    <property type="term" value="C:small-subunit processome"/>
    <property type="evidence" value="ECO:0007669"/>
    <property type="project" value="TreeGrafter"/>
</dbReference>
<dbReference type="PANTHER" id="PTHR23270">
    <property type="entry name" value="PROGRAMMED CELL DEATH PROTEIN 11 PRE-RRNA PROCESSING PROTEIN RRP5"/>
    <property type="match status" value="1"/>
</dbReference>
<dbReference type="GO" id="GO:0006364">
    <property type="term" value="P:rRNA processing"/>
    <property type="evidence" value="ECO:0007669"/>
    <property type="project" value="InterPro"/>
</dbReference>
<feature type="compositionally biased region" description="Acidic residues" evidence="1">
    <location>
        <begin position="786"/>
        <end position="797"/>
    </location>
</feature>
<protein>
    <submittedName>
        <fullName evidence="3">Protein RRP5</fullName>
    </submittedName>
</protein>
<organism evidence="3 4">
    <name type="scientific">Folsomia candida</name>
    <name type="common">Springtail</name>
    <dbReference type="NCBI Taxonomy" id="158441"/>
    <lineage>
        <taxon>Eukaryota</taxon>
        <taxon>Metazoa</taxon>
        <taxon>Ecdysozoa</taxon>
        <taxon>Arthropoda</taxon>
        <taxon>Hexapoda</taxon>
        <taxon>Collembola</taxon>
        <taxon>Entomobryomorpha</taxon>
        <taxon>Isotomoidea</taxon>
        <taxon>Isotomidae</taxon>
        <taxon>Proisotominae</taxon>
        <taxon>Folsomia</taxon>
    </lineage>
</organism>
<dbReference type="EMBL" id="LNIX01000001">
    <property type="protein sequence ID" value="OXA61883.1"/>
    <property type="molecule type" value="Genomic_DNA"/>
</dbReference>
<dbReference type="InterPro" id="IPR011990">
    <property type="entry name" value="TPR-like_helical_dom_sf"/>
</dbReference>
<dbReference type="SMART" id="SM00316">
    <property type="entry name" value="S1"/>
    <property type="match status" value="6"/>
</dbReference>
<sequence length="1111" mass="124298">MTEEGFPRGGKKNKAENKRSNPDTGDVGGNKSKKKDKFSSEIKKNNFLRLDKKLELPSISYDTLVEGTLCLGCVRKVQESNLLIGLPGMTVGTVDIREISNPYTEVLEKLEKDQKIEDDEIIYPLDTMFKIGDVVVVKVMTVIINDKGKHRVTLSLNPQDIHNDWMATDLNENIVMTGAVKSKEDKGYIIDMGIKGVSAFLPMTSATITEKKLQRPLGIGQLISVNIVNCQIKRLMAKLTLNSVPSKVKQVCPPEGVAVKLLPGMKVSCIVVEKRASGLMVSFLDSIIGRVHNDHLAERHRADVSDTVFGRILFIPPWDVGPYLTLDEIKCFPYSAEPNSNYSQKLEQSDSRRRKGFVTSLEPRGAKLQLHGGGVALLKRQRASDKLDYTDEQFKKDFKLRSEHDVRVLEYSSLDGMFIVSCQEHLLDPTNVIDKDELQLGTVHKVLVVSYNTGGAVVKIGDVKGFIPYMHFKDKVLSPAFVQKKYPPGDSLLAKVFQIDLSRNSAVFTAKKTLRLSKGLVASSFTNLELGSKGHGVVRFIAPKGAGLRVQMIGGLLGFVPKGKIPTKETELAIPLENRFPIGFPVEFKVVEVDEQKGRAILTLDMNYEIPEKKHQSITDKTQRKRKATEESDEALVLISHKDKTKSANVRKKVADDEKGDDEEIPILIPISTKISEKRKRSTDEGKLVSKKKKLSETKNPDIPPVIPTENEEDCSAGPSKKPKNNTNGEMRGKLKEMANKEVQSSKVKKEIVDSGIDGESRPALKLSNKTFWDVLPSSSTSTNNDDQENQEDDDSASTDSNGDVGTQNKVDSAVEEAKPKNKGKCDKADKKSPKVDAETDSMTEKDHELRLIQNSGDPKHWRDFKDFALRNGDPAKAVSVIKRMKDKIPFRDENGKLLCWMTILQIETQYGTEESIKGTLEEAMKVNDPVSVLDKVAQFYESIDKKDEAEELLRCRLKMKLHESDSWINLGYFLYKNKKHEAARLLLPSALQQLQQSNQIYVTAKFAKFEVEHGDMDKGRSMFLTICLQRPKRIDLWLLYANSLYKMKQFQLAGDALRTSLSSKQLSPKESRPLIKRLVEIEKLHGTPESLLKLKADAADYLNITSASLA</sequence>
<feature type="domain" description="S1 motif" evidence="2">
    <location>
        <begin position="67"/>
        <end position="157"/>
    </location>
</feature>
<feature type="compositionally biased region" description="Basic and acidic residues" evidence="1">
    <location>
        <begin position="731"/>
        <end position="740"/>
    </location>
</feature>
<dbReference type="PROSITE" id="PS50126">
    <property type="entry name" value="S1"/>
    <property type="match status" value="4"/>
</dbReference>
<feature type="compositionally biased region" description="Basic and acidic residues" evidence="1">
    <location>
        <begin position="748"/>
        <end position="763"/>
    </location>
</feature>
<dbReference type="AlphaFoldDB" id="A0A226EWA5"/>
<dbReference type="InterPro" id="IPR045209">
    <property type="entry name" value="Rrp5"/>
</dbReference>
<feature type="compositionally biased region" description="Polar residues" evidence="1">
    <location>
        <begin position="798"/>
        <end position="811"/>
    </location>
</feature>
<dbReference type="InterPro" id="IPR003029">
    <property type="entry name" value="S1_domain"/>
</dbReference>
<name>A0A226EWA5_FOLCA</name>
<evidence type="ECO:0000259" key="2">
    <source>
        <dbReference type="PROSITE" id="PS50126"/>
    </source>
</evidence>